<name>A0A8K1LC97_9PASS</name>
<dbReference type="GO" id="GO:0050780">
    <property type="term" value="F:dopamine receptor binding"/>
    <property type="evidence" value="ECO:0007669"/>
    <property type="project" value="TreeGrafter"/>
</dbReference>
<evidence type="ECO:0000256" key="1">
    <source>
        <dbReference type="SAM" id="MobiDB-lite"/>
    </source>
</evidence>
<keyword evidence="2" id="KW-1133">Transmembrane helix</keyword>
<dbReference type="CDD" id="cd06257">
    <property type="entry name" value="DnaJ"/>
    <property type="match status" value="1"/>
</dbReference>
<dbReference type="InterPro" id="IPR001623">
    <property type="entry name" value="DnaJ_domain"/>
</dbReference>
<keyword evidence="2" id="KW-0812">Transmembrane</keyword>
<evidence type="ECO:0000313" key="4">
    <source>
        <dbReference type="EMBL" id="TRZ08763.1"/>
    </source>
</evidence>
<dbReference type="AlphaFoldDB" id="A0A8K1LC97"/>
<dbReference type="SUPFAM" id="SSF46565">
    <property type="entry name" value="Chaperone J-domain"/>
    <property type="match status" value="1"/>
</dbReference>
<gene>
    <name evidence="4" type="ORF">HGM15179_018342</name>
</gene>
<keyword evidence="2" id="KW-0472">Membrane</keyword>
<feature type="compositionally biased region" description="Low complexity" evidence="1">
    <location>
        <begin position="124"/>
        <end position="151"/>
    </location>
</feature>
<dbReference type="EMBL" id="SWJQ01001251">
    <property type="protein sequence ID" value="TRZ08763.1"/>
    <property type="molecule type" value="Genomic_DNA"/>
</dbReference>
<evidence type="ECO:0000256" key="2">
    <source>
        <dbReference type="SAM" id="Phobius"/>
    </source>
</evidence>
<feature type="transmembrane region" description="Helical" evidence="2">
    <location>
        <begin position="285"/>
        <end position="304"/>
    </location>
</feature>
<accession>A0A8K1LC97</accession>
<evidence type="ECO:0000259" key="3">
    <source>
        <dbReference type="PROSITE" id="PS50076"/>
    </source>
</evidence>
<feature type="compositionally biased region" description="Low complexity" evidence="1">
    <location>
        <begin position="16"/>
        <end position="47"/>
    </location>
</feature>
<dbReference type="Pfam" id="PF00226">
    <property type="entry name" value="DnaJ"/>
    <property type="match status" value="1"/>
</dbReference>
<dbReference type="PANTHER" id="PTHR44665">
    <property type="entry name" value="DNAJ HOMOLOG SUBFAMILY C MEMBER 14"/>
    <property type="match status" value="1"/>
</dbReference>
<feature type="compositionally biased region" description="Polar residues" evidence="1">
    <location>
        <begin position="103"/>
        <end position="121"/>
    </location>
</feature>
<protein>
    <recommendedName>
        <fullName evidence="3">J domain-containing protein</fullName>
    </recommendedName>
</protein>
<dbReference type="InterPro" id="IPR032843">
    <property type="entry name" value="Jiv"/>
</dbReference>
<dbReference type="InterPro" id="IPR036869">
    <property type="entry name" value="J_dom_sf"/>
</dbReference>
<reference evidence="4" key="1">
    <citation type="submission" date="2019-04" db="EMBL/GenBank/DDBJ databases">
        <title>Genome assembly of Zosterops borbonicus 15179.</title>
        <authorList>
            <person name="Leroy T."/>
            <person name="Anselmetti Y."/>
            <person name="Tilak M.-K."/>
            <person name="Nabholz B."/>
        </authorList>
    </citation>
    <scope>NUCLEOTIDE SEQUENCE</scope>
    <source>
        <strain evidence="4">HGM_15179</strain>
        <tissue evidence="4">Muscle</tissue>
    </source>
</reference>
<dbReference type="Gene3D" id="1.10.287.110">
    <property type="entry name" value="DnaJ domain"/>
    <property type="match status" value="1"/>
</dbReference>
<dbReference type="OrthoDB" id="1507364at2759"/>
<comment type="caution">
    <text evidence="4">The sequence shown here is derived from an EMBL/GenBank/DDBJ whole genome shotgun (WGS) entry which is preliminary data.</text>
</comment>
<dbReference type="InterPro" id="IPR052317">
    <property type="entry name" value="Viral_replicn-host_int_reg"/>
</dbReference>
<dbReference type="SMART" id="SM00271">
    <property type="entry name" value="DnaJ"/>
    <property type="match status" value="1"/>
</dbReference>
<dbReference type="PANTHER" id="PTHR44665:SF1">
    <property type="entry name" value="DNAJ HOMOLOG SUBFAMILY C MEMBER 14"/>
    <property type="match status" value="1"/>
</dbReference>
<keyword evidence="5" id="KW-1185">Reference proteome</keyword>
<proteinExistence type="predicted"/>
<dbReference type="PRINTS" id="PR00625">
    <property type="entry name" value="JDOMAIN"/>
</dbReference>
<dbReference type="Pfam" id="PF14901">
    <property type="entry name" value="Jiv90"/>
    <property type="match status" value="1"/>
</dbReference>
<organism evidence="4 5">
    <name type="scientific">Zosterops borbonicus</name>
    <dbReference type="NCBI Taxonomy" id="364589"/>
    <lineage>
        <taxon>Eukaryota</taxon>
        <taxon>Metazoa</taxon>
        <taxon>Chordata</taxon>
        <taxon>Craniata</taxon>
        <taxon>Vertebrata</taxon>
        <taxon>Euteleostomi</taxon>
        <taxon>Archelosauria</taxon>
        <taxon>Archosauria</taxon>
        <taxon>Dinosauria</taxon>
        <taxon>Saurischia</taxon>
        <taxon>Theropoda</taxon>
        <taxon>Coelurosauria</taxon>
        <taxon>Aves</taxon>
        <taxon>Neognathae</taxon>
        <taxon>Neoaves</taxon>
        <taxon>Telluraves</taxon>
        <taxon>Australaves</taxon>
        <taxon>Passeriformes</taxon>
        <taxon>Sylvioidea</taxon>
        <taxon>Zosteropidae</taxon>
        <taxon>Zosterops</taxon>
    </lineage>
</organism>
<dbReference type="PROSITE" id="PS50076">
    <property type="entry name" value="DNAJ_2"/>
    <property type="match status" value="1"/>
</dbReference>
<dbReference type="Proteomes" id="UP000796761">
    <property type="component" value="Unassembled WGS sequence"/>
</dbReference>
<sequence length="560" mass="59129">MEQPRYRAGPGGGSGTAWSGTCGATEATEATRATEATGATGATRATGLGMPGDDEDESGECNMGVPKPRTVPKPEGVPSFGGVPSPEGVPNSGSVPSPGDVTDLSSVPNSGIVSSPSSVTNARGVPNPGGVPKPGSVPNSGSVPKPGSVPSLEGVPNFRDVPNPEGVSNSGSVSSPSSVTDSRSVPNSGSVSSPSNVPNPANVPTVPTPGGRCSCRGPPASPPSPSRDLPCGLGCRHRPNPGDPGHKTPPNHHEEQKNTPNDTTRGHLRSLGAVTRAGIALSLRLLGALLALLFLLLLLLLGALRSFSCRVSSGFRHFQELLSSLRHPQSRPDVPKGGDNEEEEEVTRLVAMAGVAEEELDPFRVLGVEPTASDPELRRAYRRLAVLVHPDKSRDPRAEAAFRVLRAGWERVSSPERRRQYQTKQLAQGELARALSTFLGRLQEELRDAMDAMGCTRCGGRHRRFQLDRDPRGARYCGPCGGWHSAEEGDLWAESSLMGLKVTYLARMDGHIYDVTEWAGCQRVAISPDSHRVPYHLSFGARTATPAGRQRSVMGWGWLG</sequence>
<feature type="compositionally biased region" description="Low complexity" evidence="1">
    <location>
        <begin position="167"/>
        <end position="209"/>
    </location>
</feature>
<evidence type="ECO:0000313" key="5">
    <source>
        <dbReference type="Proteomes" id="UP000796761"/>
    </source>
</evidence>
<feature type="domain" description="J" evidence="3">
    <location>
        <begin position="361"/>
        <end position="425"/>
    </location>
</feature>
<feature type="region of interest" description="Disordered" evidence="1">
    <location>
        <begin position="1"/>
        <end position="266"/>
    </location>
</feature>